<dbReference type="InterPro" id="IPR029058">
    <property type="entry name" value="AB_hydrolase_fold"/>
</dbReference>
<dbReference type="PANTHER" id="PTHR11010">
    <property type="entry name" value="PROTEASE S28 PRO-X CARBOXYPEPTIDASE-RELATED"/>
    <property type="match status" value="1"/>
</dbReference>
<name>A0A419X8N6_9BACT</name>
<evidence type="ECO:0000256" key="4">
    <source>
        <dbReference type="SAM" id="SignalP"/>
    </source>
</evidence>
<dbReference type="Proteomes" id="UP000284531">
    <property type="component" value="Unassembled WGS sequence"/>
</dbReference>
<dbReference type="Gene3D" id="3.40.50.1820">
    <property type="entry name" value="alpha/beta hydrolase"/>
    <property type="match status" value="2"/>
</dbReference>
<dbReference type="OrthoDB" id="3979391at2"/>
<dbReference type="PANTHER" id="PTHR11010:SF38">
    <property type="entry name" value="LYSOSOMAL PRO-X CARBOXYPEPTIDASE"/>
    <property type="match status" value="1"/>
</dbReference>
<dbReference type="PROSITE" id="PS51257">
    <property type="entry name" value="PROKAR_LIPOPROTEIN"/>
    <property type="match status" value="1"/>
</dbReference>
<gene>
    <name evidence="5" type="ORF">BXY64_1115</name>
</gene>
<feature type="chain" id="PRO_5019381239" evidence="4">
    <location>
        <begin position="21"/>
        <end position="430"/>
    </location>
</feature>
<keyword evidence="1" id="KW-0645">Protease</keyword>
<keyword evidence="6" id="KW-1185">Reference proteome</keyword>
<proteinExistence type="predicted"/>
<dbReference type="AlphaFoldDB" id="A0A419X8N6"/>
<dbReference type="GO" id="GO:0006508">
    <property type="term" value="P:proteolysis"/>
    <property type="evidence" value="ECO:0007669"/>
    <property type="project" value="UniProtKB-KW"/>
</dbReference>
<evidence type="ECO:0000313" key="5">
    <source>
        <dbReference type="EMBL" id="RKE04101.1"/>
    </source>
</evidence>
<evidence type="ECO:0000256" key="2">
    <source>
        <dbReference type="ARBA" id="ARBA00022729"/>
    </source>
</evidence>
<organism evidence="5 6">
    <name type="scientific">Marinifilum flexuosum</name>
    <dbReference type="NCBI Taxonomy" id="1117708"/>
    <lineage>
        <taxon>Bacteria</taxon>
        <taxon>Pseudomonadati</taxon>
        <taxon>Bacteroidota</taxon>
        <taxon>Bacteroidia</taxon>
        <taxon>Marinilabiliales</taxon>
        <taxon>Marinifilaceae</taxon>
    </lineage>
</organism>
<dbReference type="InterPro" id="IPR008761">
    <property type="entry name" value="Peptidase_S37"/>
</dbReference>
<feature type="signal peptide" evidence="4">
    <location>
        <begin position="1"/>
        <end position="20"/>
    </location>
</feature>
<keyword evidence="3" id="KW-0378">Hydrolase</keyword>
<dbReference type="Pfam" id="PF05576">
    <property type="entry name" value="Peptidase_S37"/>
    <property type="match status" value="1"/>
</dbReference>
<dbReference type="EMBL" id="RAPQ01000008">
    <property type="protein sequence ID" value="RKE04101.1"/>
    <property type="molecule type" value="Genomic_DNA"/>
</dbReference>
<keyword evidence="2 4" id="KW-0732">Signal</keyword>
<comment type="caution">
    <text evidence="5">The sequence shown here is derived from an EMBL/GenBank/DDBJ whole genome shotgun (WGS) entry which is preliminary data.</text>
</comment>
<evidence type="ECO:0000313" key="6">
    <source>
        <dbReference type="Proteomes" id="UP000284531"/>
    </source>
</evidence>
<reference evidence="5 6" key="1">
    <citation type="submission" date="2018-09" db="EMBL/GenBank/DDBJ databases">
        <title>Genomic Encyclopedia of Archaeal and Bacterial Type Strains, Phase II (KMG-II): from individual species to whole genera.</title>
        <authorList>
            <person name="Goeker M."/>
        </authorList>
    </citation>
    <scope>NUCLEOTIDE SEQUENCE [LARGE SCALE GENOMIC DNA]</scope>
    <source>
        <strain evidence="5 6">DSM 21950</strain>
    </source>
</reference>
<accession>A0A419X8N6</accession>
<dbReference type="GO" id="GO:0008239">
    <property type="term" value="F:dipeptidyl-peptidase activity"/>
    <property type="evidence" value="ECO:0007669"/>
    <property type="project" value="TreeGrafter"/>
</dbReference>
<protein>
    <submittedName>
        <fullName evidence="5">PS-10 peptidase S37</fullName>
    </submittedName>
</protein>
<sequence length="430" mass="49747">MNKLSTKIISLLFVLSIGLAACTQPLTLEEKLNQIPDVTVQKITGDTTYAEYYELYFTQPLDHENPEAGTFKQRVLLGHHAIEKPMVVEIQGYNIWTEKAGELSKLLNANQLTIEHRYFKNSMPDSLDWKYLNIKQAAADQHKVIQALKKIYKNKWITTGISKGGQTTIYHRFFYPNDVDVSVPYVAPQNLAREDKRIHKHLATVGSKECRDKIYQFQLACFKNKKELLPLAKTHAEKKGYSFSMGLKKALDLAILEYSFAFWQWGGTKSEDIPSPDAKAQDLFKHLVRVSGMDFFDEISLKPSLAFYHQALTEIGMYSYEVAPFKPYINYEKDLTFDHVFPNEPIRKFNPESMIQVNKWLQTDAEKMLFIYGEWDTWSATAVDLKDNTKCKKFVNPEGSHGTRIRNFPAEMKTEIIRTLEEWLEMPIEN</sequence>
<dbReference type="SUPFAM" id="SSF53474">
    <property type="entry name" value="alpha/beta-Hydrolases"/>
    <property type="match status" value="1"/>
</dbReference>
<dbReference type="RefSeq" id="WP_120238905.1">
    <property type="nucleotide sequence ID" value="NZ_RAPQ01000008.1"/>
</dbReference>
<evidence type="ECO:0000256" key="1">
    <source>
        <dbReference type="ARBA" id="ARBA00022670"/>
    </source>
</evidence>
<dbReference type="ESTHER" id="9bact-a0a419x8n6">
    <property type="family name" value="Peptidase_S37"/>
</dbReference>
<evidence type="ECO:0000256" key="3">
    <source>
        <dbReference type="ARBA" id="ARBA00022801"/>
    </source>
</evidence>